<dbReference type="InterPro" id="IPR054783">
    <property type="entry name" value="P60-like"/>
</dbReference>
<dbReference type="PROSITE" id="PS51257">
    <property type="entry name" value="PROKAR_LIPOPROTEIN"/>
    <property type="match status" value="1"/>
</dbReference>
<dbReference type="OrthoDB" id="394871at2"/>
<dbReference type="NCBIfam" id="NF045835">
    <property type="entry name" value="P60_lipo"/>
    <property type="match status" value="1"/>
</dbReference>
<protein>
    <submittedName>
        <fullName evidence="1">Uncharacterized protein</fullName>
    </submittedName>
</protein>
<dbReference type="RefSeq" id="WP_051622560.1">
    <property type="nucleotide sequence ID" value="NZ_CP030103.1"/>
</dbReference>
<dbReference type="KEGG" id="mclo:DK849_02795"/>
<proteinExistence type="predicted"/>
<evidence type="ECO:0000313" key="1">
    <source>
        <dbReference type="EMBL" id="AWX42974.1"/>
    </source>
</evidence>
<keyword evidence="2" id="KW-1185">Reference proteome</keyword>
<reference evidence="2" key="1">
    <citation type="submission" date="2018-06" db="EMBL/GenBank/DDBJ databases">
        <title>Complete genome sequences of Mycoplasma anatis, M. anseris and M. cloacale type strains.</title>
        <authorList>
            <person name="Grozner D."/>
            <person name="Forro B."/>
            <person name="Sulyok K.M."/>
            <person name="Marton S."/>
            <person name="Kreizinger Z."/>
            <person name="Banyai K."/>
            <person name="Gyuranecz M."/>
        </authorList>
    </citation>
    <scope>NUCLEOTIDE SEQUENCE [LARGE SCALE GENOMIC DNA]</scope>
    <source>
        <strain evidence="2">NCTC 10199</strain>
    </source>
</reference>
<evidence type="ECO:0000313" key="2">
    <source>
        <dbReference type="Proteomes" id="UP000249865"/>
    </source>
</evidence>
<organism evidence="1 2">
    <name type="scientific">Metamycoplasma cloacale</name>
    <dbReference type="NCBI Taxonomy" id="92401"/>
    <lineage>
        <taxon>Bacteria</taxon>
        <taxon>Bacillati</taxon>
        <taxon>Mycoplasmatota</taxon>
        <taxon>Mycoplasmoidales</taxon>
        <taxon>Metamycoplasmataceae</taxon>
        <taxon>Metamycoplasma</taxon>
    </lineage>
</organism>
<dbReference type="Proteomes" id="UP000249865">
    <property type="component" value="Chromosome"/>
</dbReference>
<dbReference type="EMBL" id="CP030103">
    <property type="protein sequence ID" value="AWX42974.1"/>
    <property type="molecule type" value="Genomic_DNA"/>
</dbReference>
<accession>A0A2Z4LMU7</accession>
<sequence length="585" mass="67690">MKKKLFWTFPLVSLPLLATPVIASACDNKEVITKRAEQERIINEKLTFNHVLVTLTNTYLQTFYANDLTANLSTNNEGEKQDKIASLYSNKNSQLYKDLYEIFKIYADRQIENNPQFFSNLRNTFIEAKIDVENYNPAPFVAPNEDEFLFIMNNSNVLMDNLRYEIQKLLLVRNYLLKDREELRALANNENGLDKQQAKIVIDEDKTPEREKILFKHLNAKENTLHLIKYLLDNPLIQTWEFNDSRDMNLRWKQGEIRTADDYNRLAEYNPANKPLYKVNEVAKHPELLVATGANENIDLTTLRSYKGISKATGSVAELATDIYSLKSQESPIYGFVDANSKKVYSQDSFTFAKLLKQELRAPLAKISDLKKAEINENKAKTLSPADIELTGLTKVEDPKKTIYQKEVTLDQKTYHMLFEITSVLSNLDKTRDIEITVHVSVKELEKRQHLVYKSTLNNLENEITAKEYNLNLYRDYVNALDNTSKMFNPKYVVKIVPLLNEDPTLEFSDNKANSTDETKKAFNFKNTPWDNETQQKIIANHIIFLDTNDLFKKANAYFKELGFKMDESKMNTSIAKKLKLEGLL</sequence>
<dbReference type="AlphaFoldDB" id="A0A2Z4LMU7"/>
<gene>
    <name evidence="1" type="ORF">DK849_02795</name>
</gene>
<name>A0A2Z4LMU7_9BACT</name>